<reference evidence="2" key="1">
    <citation type="submission" date="2021-03" db="EMBL/GenBank/DDBJ databases">
        <title>Streptomyces strains.</title>
        <authorList>
            <person name="Lund M.B."/>
            <person name="Toerring T."/>
        </authorList>
    </citation>
    <scope>NUCLEOTIDE SEQUENCE</scope>
    <source>
        <strain evidence="2">JCM 4242</strain>
    </source>
</reference>
<dbReference type="InterPro" id="IPR010982">
    <property type="entry name" value="Lambda_DNA-bd_dom_sf"/>
</dbReference>
<dbReference type="PROSITE" id="PS50943">
    <property type="entry name" value="HTH_CROC1"/>
    <property type="match status" value="1"/>
</dbReference>
<proteinExistence type="predicted"/>
<dbReference type="EMBL" id="JAFMOF010000002">
    <property type="protein sequence ID" value="MBO0653976.1"/>
    <property type="molecule type" value="Genomic_DNA"/>
</dbReference>
<evidence type="ECO:0000313" key="3">
    <source>
        <dbReference type="Proteomes" id="UP000664781"/>
    </source>
</evidence>
<dbReference type="SMART" id="SM00530">
    <property type="entry name" value="HTH_XRE"/>
    <property type="match status" value="1"/>
</dbReference>
<dbReference type="Pfam" id="PF01381">
    <property type="entry name" value="HTH_3"/>
    <property type="match status" value="1"/>
</dbReference>
<evidence type="ECO:0000313" key="2">
    <source>
        <dbReference type="EMBL" id="MBO0653976.1"/>
    </source>
</evidence>
<dbReference type="CDD" id="cd00093">
    <property type="entry name" value="HTH_XRE"/>
    <property type="match status" value="1"/>
</dbReference>
<protein>
    <submittedName>
        <fullName evidence="2">Helix-turn-helix transcriptional regulator</fullName>
    </submittedName>
</protein>
<accession>A0A939FNM8</accession>
<dbReference type="SUPFAM" id="SSF47413">
    <property type="entry name" value="lambda repressor-like DNA-binding domains"/>
    <property type="match status" value="1"/>
</dbReference>
<dbReference type="Proteomes" id="UP000664781">
    <property type="component" value="Unassembled WGS sequence"/>
</dbReference>
<feature type="domain" description="HTH cro/C1-type" evidence="1">
    <location>
        <begin position="10"/>
        <end position="70"/>
    </location>
</feature>
<organism evidence="2 3">
    <name type="scientific">Streptomyces triculaminicus</name>
    <dbReference type="NCBI Taxonomy" id="2816232"/>
    <lineage>
        <taxon>Bacteria</taxon>
        <taxon>Bacillati</taxon>
        <taxon>Actinomycetota</taxon>
        <taxon>Actinomycetes</taxon>
        <taxon>Kitasatosporales</taxon>
        <taxon>Streptomycetaceae</taxon>
        <taxon>Streptomyces</taxon>
    </lineage>
</organism>
<comment type="caution">
    <text evidence="2">The sequence shown here is derived from an EMBL/GenBank/DDBJ whole genome shotgun (WGS) entry which is preliminary data.</text>
</comment>
<sequence>MTSVAIGEVVRELRRARGWSQGRLASEINDAFATSLTREYVSGWERGKVRPGPFYVRCLSSVLDVPPAVLEQETARQDLALQGLTGGVATASVAPQLAADLLAVGFTARLRGGPSPQEWEEKLTAYGADYMSLGAADIQRRAAHDLMVVQQQLDDDRMWSVAARLMTLYATTFTWPDQAKAVAWFRMAAEAADRSDDVRTRVWTRGRAALTLGYGGKGLGYATVLADQAMAISDKPSAGLLNATLGKAYALALQGDKATALDLADRARRVFDASGPSTQVSDYAVAHWRLNGFLSLLSARLGDEDRAVRAQEAARRELPASLPRFATHLDMHTALMLTRSGDKAGGHAHARATLDALPREKHCGTLRMLLEEIEA</sequence>
<keyword evidence="3" id="KW-1185">Reference proteome</keyword>
<name>A0A939FNM8_9ACTN</name>
<dbReference type="Gene3D" id="1.10.260.40">
    <property type="entry name" value="lambda repressor-like DNA-binding domains"/>
    <property type="match status" value="1"/>
</dbReference>
<gene>
    <name evidence="2" type="ORF">J1792_14680</name>
</gene>
<dbReference type="GO" id="GO:0003677">
    <property type="term" value="F:DNA binding"/>
    <property type="evidence" value="ECO:0007669"/>
    <property type="project" value="InterPro"/>
</dbReference>
<evidence type="ECO:0000259" key="1">
    <source>
        <dbReference type="PROSITE" id="PS50943"/>
    </source>
</evidence>
<dbReference type="InterPro" id="IPR001387">
    <property type="entry name" value="Cro/C1-type_HTH"/>
</dbReference>
<dbReference type="AlphaFoldDB" id="A0A939FNM8"/>